<evidence type="ECO:0000313" key="3">
    <source>
        <dbReference type="Proteomes" id="UP001151287"/>
    </source>
</evidence>
<evidence type="ECO:0000313" key="2">
    <source>
        <dbReference type="EMBL" id="KAJ1703162.1"/>
    </source>
</evidence>
<dbReference type="PANTHER" id="PTHR33116">
    <property type="entry name" value="REVERSE TRANSCRIPTASE ZINC-BINDING DOMAIN-CONTAINING PROTEIN-RELATED-RELATED"/>
    <property type="match status" value="1"/>
</dbReference>
<feature type="domain" description="Reverse transcriptase" evidence="1">
    <location>
        <begin position="107"/>
        <end position="383"/>
    </location>
</feature>
<organism evidence="2 3">
    <name type="scientific">Rhynchospora breviuscula</name>
    <dbReference type="NCBI Taxonomy" id="2022672"/>
    <lineage>
        <taxon>Eukaryota</taxon>
        <taxon>Viridiplantae</taxon>
        <taxon>Streptophyta</taxon>
        <taxon>Embryophyta</taxon>
        <taxon>Tracheophyta</taxon>
        <taxon>Spermatophyta</taxon>
        <taxon>Magnoliopsida</taxon>
        <taxon>Liliopsida</taxon>
        <taxon>Poales</taxon>
        <taxon>Cyperaceae</taxon>
        <taxon>Cyperoideae</taxon>
        <taxon>Rhynchosporeae</taxon>
        <taxon>Rhynchospora</taxon>
    </lineage>
</organism>
<evidence type="ECO:0000259" key="1">
    <source>
        <dbReference type="PROSITE" id="PS50878"/>
    </source>
</evidence>
<dbReference type="InterPro" id="IPR000477">
    <property type="entry name" value="RT_dom"/>
</dbReference>
<dbReference type="Proteomes" id="UP001151287">
    <property type="component" value="Unassembled WGS sequence"/>
</dbReference>
<dbReference type="EMBL" id="JAMQYH010000001">
    <property type="protein sequence ID" value="KAJ1703162.1"/>
    <property type="molecule type" value="Genomic_DNA"/>
</dbReference>
<dbReference type="OrthoDB" id="690751at2759"/>
<dbReference type="InterPro" id="IPR026960">
    <property type="entry name" value="RVT-Znf"/>
</dbReference>
<dbReference type="SUPFAM" id="SSF56672">
    <property type="entry name" value="DNA/RNA polymerases"/>
    <property type="match status" value="1"/>
</dbReference>
<reference evidence="2" key="1">
    <citation type="journal article" date="2022" name="Cell">
        <title>Repeat-based holocentromeres influence genome architecture and karyotype evolution.</title>
        <authorList>
            <person name="Hofstatter P.G."/>
            <person name="Thangavel G."/>
            <person name="Lux T."/>
            <person name="Neumann P."/>
            <person name="Vondrak T."/>
            <person name="Novak P."/>
            <person name="Zhang M."/>
            <person name="Costa L."/>
            <person name="Castellani M."/>
            <person name="Scott A."/>
            <person name="Toegelov H."/>
            <person name="Fuchs J."/>
            <person name="Mata-Sucre Y."/>
            <person name="Dias Y."/>
            <person name="Vanzela A.L.L."/>
            <person name="Huettel B."/>
            <person name="Almeida C.C.S."/>
            <person name="Simkova H."/>
            <person name="Souza G."/>
            <person name="Pedrosa-Harand A."/>
            <person name="Macas J."/>
            <person name="Mayer K.F.X."/>
            <person name="Houben A."/>
            <person name="Marques A."/>
        </authorList>
    </citation>
    <scope>NUCLEOTIDE SEQUENCE</scope>
    <source>
        <strain evidence="2">RhyBre1mFocal</strain>
    </source>
</reference>
<comment type="caution">
    <text evidence="2">The sequence shown here is derived from an EMBL/GenBank/DDBJ whole genome shotgun (WGS) entry which is preliminary data.</text>
</comment>
<dbReference type="Pfam" id="PF00078">
    <property type="entry name" value="RVT_1"/>
    <property type="match status" value="1"/>
</dbReference>
<keyword evidence="3" id="KW-1185">Reference proteome</keyword>
<dbReference type="PANTHER" id="PTHR33116:SF78">
    <property type="entry name" value="OS12G0587133 PROTEIN"/>
    <property type="match status" value="1"/>
</dbReference>
<dbReference type="InterPro" id="IPR043502">
    <property type="entry name" value="DNA/RNA_pol_sf"/>
</dbReference>
<dbReference type="PROSITE" id="PS50878">
    <property type="entry name" value="RT_POL"/>
    <property type="match status" value="1"/>
</dbReference>
<dbReference type="CDD" id="cd01650">
    <property type="entry name" value="RT_nLTR_like"/>
    <property type="match status" value="1"/>
</dbReference>
<protein>
    <recommendedName>
        <fullName evidence="1">Reverse transcriptase domain-containing protein</fullName>
    </recommendedName>
</protein>
<sequence length="805" mass="91226">MRKKRINCISLDGELLTDQNAILQAFTSYFKDLLGKRRNVHPYSLHTMYGQRPLLFSLDAPFTAMEIKHAVTSLSSNKASGPDGIPNEFAKLKWDLLHHDILAIFKDLYNGTLDLKDLNLAHITLLPKNDLAATLTEFRPISIINFIPKLISKVLASRLSAHLHSLVSPSQLGFVKGRLIQESFLSAREVVSHLSKCKQPAVMLKLDFFKAFDTVNWCFLLNVLKTFGIPPKFISWIELLLSTSKSAVIVNNQVGNFFNHFQGLRQGDPLSPFMFILVADVLSKMCQTMGTSLAHSISTRLLSPFLVLQYADDTLIFATTKGKSVQTLKLLLNLFSLVSGLNLNLAKSSFIPFNLSQQQTDQVRRILQCENLTLPLPYLGLPLTVNRPTKDSYVQLIEKLEHKLAGWKNKLLSRAGRLTLVSSVLSAIPIYFMSVFRLPEWVVKAVDRLRRNFLWGKACGSSKGIPLIAWDRVCLPKSMGGFGIPNLKLLNTALLLKWLWRLTAQPNSQWSVIANLLISNKHRLSPLSWVSNGSFFWRDLLHLRHLFAISTDITLTNGKSTLFWYGNWGIGHLHFFNHLTKPLKPFITVHKCVSDPWSTFPAPFTRQLTSALQFLQRFPLHCNSPDQVLWKWDTSGIFSVKSAYQMLVSAGKTTFPCPSIWKIQLPPSIQVFALLLFHNRLLTQEALQKRQMVFVQGCVLCVNTLLETADHLFCQCSFALDIWGKVQAFFPSLSLFGFTEVRSLLAHSLNISSSGRRSLLAIVTVTTLWAIWLERNNRIFRGEFRSVDSILHWVVSQQTLFSKYC</sequence>
<accession>A0A9Q0D0S6</accession>
<gene>
    <name evidence="2" type="ORF">LUZ63_002941</name>
</gene>
<dbReference type="Pfam" id="PF13966">
    <property type="entry name" value="zf-RVT"/>
    <property type="match status" value="1"/>
</dbReference>
<name>A0A9Q0D0S6_9POAL</name>
<proteinExistence type="predicted"/>
<dbReference type="AlphaFoldDB" id="A0A9Q0D0S6"/>